<sequence length="346" mass="40023">MGNACAGKRDKMDKAGKYTSALAGYYKKQLSESYVSYKEDYREKYEDKMLTYRLNKSRTGAMGDDSYIQYISNQGSGTKFQEILMQFESQFPLRDLSIQEFERRVKKLVYHDEYIYVWQIVECFKTCPGFEDVENSTSLSLSLLTSDFLKRDYIDGSDSGNGQQQSSDQRHTNMSSSLFDRTSEQFATQKIYVPYLILLAILYCKGTPRARATKFYELCQLELTPHVCCLDDELKEHFRKILQLCTLFLTEQFQASYIALAAPEEARAETLEYSRDILFTLQPETLESMVADIFEDFLDQVFVTETRPSKDEFIGKLSNEFAKFLLPCYIRGIVIKKLIKSSSTAQ</sequence>
<dbReference type="Proteomes" id="UP000039865">
    <property type="component" value="Unassembled WGS sequence"/>
</dbReference>
<gene>
    <name evidence="1" type="primary">Contig10393.g11082</name>
    <name evidence="1" type="ORF">STYLEM_16091</name>
</gene>
<dbReference type="EMBL" id="CCKQ01015190">
    <property type="protein sequence ID" value="CDW86989.1"/>
    <property type="molecule type" value="Genomic_DNA"/>
</dbReference>
<proteinExistence type="predicted"/>
<dbReference type="AlphaFoldDB" id="A0A078AXT6"/>
<name>A0A078AXT6_STYLE</name>
<organism evidence="1 2">
    <name type="scientific">Stylonychia lemnae</name>
    <name type="common">Ciliate</name>
    <dbReference type="NCBI Taxonomy" id="5949"/>
    <lineage>
        <taxon>Eukaryota</taxon>
        <taxon>Sar</taxon>
        <taxon>Alveolata</taxon>
        <taxon>Ciliophora</taxon>
        <taxon>Intramacronucleata</taxon>
        <taxon>Spirotrichea</taxon>
        <taxon>Stichotrichia</taxon>
        <taxon>Sporadotrichida</taxon>
        <taxon>Oxytrichidae</taxon>
        <taxon>Stylonychinae</taxon>
        <taxon>Stylonychia</taxon>
    </lineage>
</organism>
<reference evidence="1 2" key="1">
    <citation type="submission" date="2014-06" db="EMBL/GenBank/DDBJ databases">
        <authorList>
            <person name="Swart Estienne"/>
        </authorList>
    </citation>
    <scope>NUCLEOTIDE SEQUENCE [LARGE SCALE GENOMIC DNA]</scope>
    <source>
        <strain evidence="1 2">130c</strain>
    </source>
</reference>
<dbReference type="InParanoid" id="A0A078AXT6"/>
<evidence type="ECO:0000313" key="2">
    <source>
        <dbReference type="Proteomes" id="UP000039865"/>
    </source>
</evidence>
<accession>A0A078AXT6</accession>
<protein>
    <submittedName>
        <fullName evidence="1">Uncharacterized protein</fullName>
    </submittedName>
</protein>
<keyword evidence="2" id="KW-1185">Reference proteome</keyword>
<evidence type="ECO:0000313" key="1">
    <source>
        <dbReference type="EMBL" id="CDW86989.1"/>
    </source>
</evidence>